<protein>
    <submittedName>
        <fullName evidence="2">Uncharacterized protein</fullName>
    </submittedName>
</protein>
<feature type="region of interest" description="Disordered" evidence="1">
    <location>
        <begin position="61"/>
        <end position="100"/>
    </location>
</feature>
<dbReference type="Proteomes" id="UP000265663">
    <property type="component" value="Unassembled WGS sequence"/>
</dbReference>
<name>A0A3M7MBP2_9PLEO</name>
<evidence type="ECO:0000256" key="1">
    <source>
        <dbReference type="SAM" id="MobiDB-lite"/>
    </source>
</evidence>
<reference evidence="2 3" key="1">
    <citation type="journal article" date="2014" name="PLoS ONE">
        <title>De novo Genome Assembly of the Fungal Plant Pathogen Pyrenophora semeniperda.</title>
        <authorList>
            <person name="Soliai M.M."/>
            <person name="Meyer S.E."/>
            <person name="Udall J.A."/>
            <person name="Elzinga D.E."/>
            <person name="Hermansen R.A."/>
            <person name="Bodily P.M."/>
            <person name="Hart A.A."/>
            <person name="Coleman C.E."/>
        </authorList>
    </citation>
    <scope>NUCLEOTIDE SEQUENCE [LARGE SCALE GENOMIC DNA]</scope>
    <source>
        <strain evidence="2 3">CCB06</strain>
        <tissue evidence="2">Mycelium</tissue>
    </source>
</reference>
<proteinExistence type="predicted"/>
<keyword evidence="3" id="KW-1185">Reference proteome</keyword>
<evidence type="ECO:0000313" key="2">
    <source>
        <dbReference type="EMBL" id="RMZ71963.1"/>
    </source>
</evidence>
<accession>A0A3M7MBP2</accession>
<sequence length="100" mass="11576">MSAYQSSSALPYYLAHKPQLYDYPPVQSTSSRTPRAPPPRDWVYMIDSLINDTRALANDMRSKREQWRKEREQRKEKKEVDAFQDVGIGMDPGAIGENWG</sequence>
<organism evidence="2 3">
    <name type="scientific">Pyrenophora seminiperda CCB06</name>
    <dbReference type="NCBI Taxonomy" id="1302712"/>
    <lineage>
        <taxon>Eukaryota</taxon>
        <taxon>Fungi</taxon>
        <taxon>Dikarya</taxon>
        <taxon>Ascomycota</taxon>
        <taxon>Pezizomycotina</taxon>
        <taxon>Dothideomycetes</taxon>
        <taxon>Pleosporomycetidae</taxon>
        <taxon>Pleosporales</taxon>
        <taxon>Pleosporineae</taxon>
        <taxon>Pleosporaceae</taxon>
        <taxon>Pyrenophora</taxon>
    </lineage>
</organism>
<evidence type="ECO:0000313" key="3">
    <source>
        <dbReference type="Proteomes" id="UP000265663"/>
    </source>
</evidence>
<dbReference type="EMBL" id="KE747828">
    <property type="protein sequence ID" value="RMZ71963.1"/>
    <property type="molecule type" value="Genomic_DNA"/>
</dbReference>
<dbReference type="AlphaFoldDB" id="A0A3M7MBP2"/>
<feature type="compositionally biased region" description="Basic and acidic residues" evidence="1">
    <location>
        <begin position="61"/>
        <end position="81"/>
    </location>
</feature>
<gene>
    <name evidence="2" type="ORF">GMOD_00009324</name>
</gene>